<accession>A0A4R2LH55</accession>
<evidence type="ECO:0000313" key="2">
    <source>
        <dbReference type="Proteomes" id="UP000295600"/>
    </source>
</evidence>
<dbReference type="Proteomes" id="UP000295600">
    <property type="component" value="Unassembled WGS sequence"/>
</dbReference>
<proteinExistence type="predicted"/>
<dbReference type="EMBL" id="SLXB01000042">
    <property type="protein sequence ID" value="TCO86680.1"/>
    <property type="molecule type" value="Genomic_DNA"/>
</dbReference>
<organism evidence="1 2">
    <name type="scientific">Prevotella heparinolytica</name>
    <dbReference type="NCBI Taxonomy" id="28113"/>
    <lineage>
        <taxon>Bacteria</taxon>
        <taxon>Pseudomonadati</taxon>
        <taxon>Bacteroidota</taxon>
        <taxon>Bacteroidia</taxon>
        <taxon>Bacteroidales</taxon>
        <taxon>Bacteroidaceae</taxon>
        <taxon>Bacteroides</taxon>
    </lineage>
</organism>
<protein>
    <submittedName>
        <fullName evidence="1">Uncharacterized protein</fullName>
    </submittedName>
</protein>
<dbReference type="RefSeq" id="WP_131927547.1">
    <property type="nucleotide sequence ID" value="NZ_SLXB01000042.1"/>
</dbReference>
<sequence length="234" mass="27621">MKQKTIRQLHSSRKNAMLRARNRDQIRSYFEQVLNLRNSGEAFPVDLDEVWPLVYSRKDNAVKVLERKFVKEEEFDVQISNNQRFRQKAESKVGGDFRTVKYKLSVECMEYLIAREDTAIFAVYREVFHIFSKSLSPIAGVFPVLYQGKVYYPYTPLLKAVGYSTRSGSVQSRRRQYPQQFVKYADRNWITPDMANLLVRRHEALVLQQELKKAQPMLPFKEETVGEADFSRRY</sequence>
<dbReference type="AlphaFoldDB" id="A0A4R2LH55"/>
<name>A0A4R2LH55_9BACE</name>
<reference evidence="1 2" key="1">
    <citation type="submission" date="2019-03" db="EMBL/GenBank/DDBJ databases">
        <title>Genomic Encyclopedia of Type Strains, Phase IV (KMG-IV): sequencing the most valuable type-strain genomes for metagenomic binning, comparative biology and taxonomic classification.</title>
        <authorList>
            <person name="Goeker M."/>
        </authorList>
    </citation>
    <scope>NUCLEOTIDE SEQUENCE [LARGE SCALE GENOMIC DNA]</scope>
    <source>
        <strain evidence="1 2">DSM 23917</strain>
    </source>
</reference>
<gene>
    <name evidence="1" type="ORF">EV202_1425</name>
</gene>
<evidence type="ECO:0000313" key="1">
    <source>
        <dbReference type="EMBL" id="TCO86680.1"/>
    </source>
</evidence>
<comment type="caution">
    <text evidence="1">The sequence shown here is derived from an EMBL/GenBank/DDBJ whole genome shotgun (WGS) entry which is preliminary data.</text>
</comment>